<keyword evidence="3" id="KW-1185">Reference proteome</keyword>
<gene>
    <name evidence="2" type="ORF">AB1Y20_014524</name>
</gene>
<feature type="transmembrane region" description="Helical" evidence="1">
    <location>
        <begin position="303"/>
        <end position="324"/>
    </location>
</feature>
<protein>
    <submittedName>
        <fullName evidence="2">Uncharacterized protein</fullName>
    </submittedName>
</protein>
<feature type="transmembrane region" description="Helical" evidence="1">
    <location>
        <begin position="210"/>
        <end position="232"/>
    </location>
</feature>
<feature type="transmembrane region" description="Helical" evidence="1">
    <location>
        <begin position="67"/>
        <end position="88"/>
    </location>
</feature>
<comment type="caution">
    <text evidence="2">The sequence shown here is derived from an EMBL/GenBank/DDBJ whole genome shotgun (WGS) entry which is preliminary data.</text>
</comment>
<keyword evidence="1" id="KW-0812">Transmembrane</keyword>
<dbReference type="Pfam" id="PF06772">
    <property type="entry name" value="LtrA"/>
    <property type="match status" value="1"/>
</dbReference>
<evidence type="ECO:0000313" key="3">
    <source>
        <dbReference type="Proteomes" id="UP001515480"/>
    </source>
</evidence>
<feature type="transmembrane region" description="Helical" evidence="1">
    <location>
        <begin position="383"/>
        <end position="401"/>
    </location>
</feature>
<sequence length="508" mass="57021">MPREAEAAESTSAPAREEAEAVEAVEEHDLRETLAHFRRPHPRQRWIERDGAYINTADIEPRGTPPYLLIMDLVFAALFTRMASIITGGTLDQAGYFFLFCMPYIALWGRICYLLNACDAEDVVFELFSVTVNMLMLLTTFRIQECTVARDGCAMFASAYGAMRLLVILFEMYLAWFIKEITPLLYRELFAFCFIGPYLAWLSMISHEVWVGPLVFGCFIFDTVLFIGAGLLPRAAPQPTGNWMRDAAAHCVHKLSWTPTTLDSTRVPYTARFERLLIIALGSMVTNSVSEVASLPSMTMELVLAYCIGVPWNTLLLKCFYFDLSPHSRSNPHLHAMRISSLRGGLWSLSHGPMIASVLWMSASLSLHLDQRTIAMCDSTCATYGVSIISYLFFVTAIQLLHKGHGHGHRRLGKHLRMSIRVGLMLCLACLLIPACLGMINKLFYVWLQCVLLTVEASIELWGRGFRSASSLPTHCEHSSQHSLSTSNIRVLESSALQLGMRLTRVLQ</sequence>
<feature type="transmembrane region" description="Helical" evidence="1">
    <location>
        <begin position="345"/>
        <end position="363"/>
    </location>
</feature>
<dbReference type="EMBL" id="JBGBPQ010000030">
    <property type="protein sequence ID" value="KAL1495880.1"/>
    <property type="molecule type" value="Genomic_DNA"/>
</dbReference>
<feature type="transmembrane region" description="Helical" evidence="1">
    <location>
        <begin position="94"/>
        <end position="116"/>
    </location>
</feature>
<feature type="transmembrane region" description="Helical" evidence="1">
    <location>
        <begin position="123"/>
        <end position="143"/>
    </location>
</feature>
<dbReference type="AlphaFoldDB" id="A0AB34IAY6"/>
<dbReference type="InterPro" id="IPR010640">
    <property type="entry name" value="Low_temperature_requirement_A"/>
</dbReference>
<feature type="transmembrane region" description="Helical" evidence="1">
    <location>
        <begin position="185"/>
        <end position="204"/>
    </location>
</feature>
<accession>A0AB34IAY6</accession>
<reference evidence="2 3" key="1">
    <citation type="journal article" date="2024" name="Science">
        <title>Giant polyketide synthase enzymes in the biosynthesis of giant marine polyether toxins.</title>
        <authorList>
            <person name="Fallon T.R."/>
            <person name="Shende V.V."/>
            <person name="Wierzbicki I.H."/>
            <person name="Pendleton A.L."/>
            <person name="Watervoot N.F."/>
            <person name="Auber R.P."/>
            <person name="Gonzalez D.J."/>
            <person name="Wisecaver J.H."/>
            <person name="Moore B.S."/>
        </authorList>
    </citation>
    <scope>NUCLEOTIDE SEQUENCE [LARGE SCALE GENOMIC DNA]</scope>
    <source>
        <strain evidence="2 3">12B1</strain>
    </source>
</reference>
<dbReference type="Proteomes" id="UP001515480">
    <property type="component" value="Unassembled WGS sequence"/>
</dbReference>
<organism evidence="2 3">
    <name type="scientific">Prymnesium parvum</name>
    <name type="common">Toxic golden alga</name>
    <dbReference type="NCBI Taxonomy" id="97485"/>
    <lineage>
        <taxon>Eukaryota</taxon>
        <taxon>Haptista</taxon>
        <taxon>Haptophyta</taxon>
        <taxon>Prymnesiophyceae</taxon>
        <taxon>Prymnesiales</taxon>
        <taxon>Prymnesiaceae</taxon>
        <taxon>Prymnesium</taxon>
    </lineage>
</organism>
<name>A0AB34IAY6_PRYPA</name>
<keyword evidence="1" id="KW-0472">Membrane</keyword>
<proteinExistence type="predicted"/>
<feature type="transmembrane region" description="Helical" evidence="1">
    <location>
        <begin position="422"/>
        <end position="440"/>
    </location>
</feature>
<feature type="transmembrane region" description="Helical" evidence="1">
    <location>
        <begin position="155"/>
        <end position="178"/>
    </location>
</feature>
<keyword evidence="1" id="KW-1133">Transmembrane helix</keyword>
<evidence type="ECO:0000313" key="2">
    <source>
        <dbReference type="EMBL" id="KAL1495880.1"/>
    </source>
</evidence>
<evidence type="ECO:0000256" key="1">
    <source>
        <dbReference type="SAM" id="Phobius"/>
    </source>
</evidence>